<dbReference type="CDD" id="cd14948">
    <property type="entry name" value="BACON"/>
    <property type="match status" value="1"/>
</dbReference>
<evidence type="ECO:0000259" key="1">
    <source>
        <dbReference type="Pfam" id="PF13004"/>
    </source>
</evidence>
<reference evidence="2 3" key="1">
    <citation type="submission" date="2014-09" db="EMBL/GenBank/DDBJ databases">
        <title>Alistipes sp. 627, sp. nov., a novel member of the family Rikenellaceae isolated from human faeces.</title>
        <authorList>
            <person name="Shkoporov A.N."/>
            <person name="Chaplin A.V."/>
            <person name="Motuzova O.V."/>
            <person name="Kafarskaia L.I."/>
            <person name="Khokhlova E.V."/>
            <person name="Efimov B.A."/>
        </authorList>
    </citation>
    <scope>NUCLEOTIDE SEQUENCE [LARGE SCALE GENOMIC DNA]</scope>
    <source>
        <strain evidence="2 3">627</strain>
    </source>
</reference>
<organism evidence="2 3">
    <name type="scientific">Alistipes inops</name>
    <dbReference type="NCBI Taxonomy" id="1501391"/>
    <lineage>
        <taxon>Bacteria</taxon>
        <taxon>Pseudomonadati</taxon>
        <taxon>Bacteroidota</taxon>
        <taxon>Bacteroidia</taxon>
        <taxon>Bacteroidales</taxon>
        <taxon>Rikenellaceae</taxon>
        <taxon>Alistipes</taxon>
    </lineage>
</organism>
<dbReference type="InterPro" id="IPR013783">
    <property type="entry name" value="Ig-like_fold"/>
</dbReference>
<dbReference type="Proteomes" id="UP000030889">
    <property type="component" value="Unassembled WGS sequence"/>
</dbReference>
<dbReference type="SUPFAM" id="SSF82171">
    <property type="entry name" value="DPP6 N-terminal domain-like"/>
    <property type="match status" value="1"/>
</dbReference>
<dbReference type="Pfam" id="PF13004">
    <property type="entry name" value="BACON"/>
    <property type="match status" value="1"/>
</dbReference>
<dbReference type="Gene3D" id="2.60.40.10">
    <property type="entry name" value="Immunoglobulins"/>
    <property type="match status" value="1"/>
</dbReference>
<feature type="domain" description="BACON" evidence="1">
    <location>
        <begin position="60"/>
        <end position="112"/>
    </location>
</feature>
<evidence type="ECO:0000313" key="3">
    <source>
        <dbReference type="Proteomes" id="UP000030889"/>
    </source>
</evidence>
<proteinExistence type="predicted"/>
<dbReference type="RefSeq" id="WP_035471677.1">
    <property type="nucleotide sequence ID" value="NZ_JRGF01000002.1"/>
</dbReference>
<evidence type="ECO:0000313" key="2">
    <source>
        <dbReference type="EMBL" id="KHE42766.1"/>
    </source>
</evidence>
<comment type="caution">
    <text evidence="2">The sequence shown here is derived from an EMBL/GenBank/DDBJ whole genome shotgun (WGS) entry which is preliminary data.</text>
</comment>
<keyword evidence="3" id="KW-1185">Reference proteome</keyword>
<sequence length="497" mass="54039">MKKLFTMGIAAAILTLSLLEGCAKTEETFHYVNLSQVACSFLGEGNQPLEITVRTSPAAYEATPDATWVKVEKSEDGKILTLTVDDNDTGAERSTAVTIAAGQALQTITVNQLPKDSAFARYRQMLNYQSGGAMSPNGKYVGGFVPSIAPDDSWQYSPVITDLETGEVYEFGPFPEAVYYMTDNMCISDQGQLFIHDGSNGGMIVIDTEGNITHPESPAGFTGKPTISNISADGKYWVGYAINGKVFEDPTPGKALLWIDGVPHELPWPELNYRNEEPWYGGMARGISANGEIIYGTSWENSDFGMLYWVNDGENTAQPKWVGEDVREVTEITMQMGDGTEYTTHKVYGCICTANNTKISPNGKWIATSYRTEEPSEDRISFVTSQTAAFYNTETETTTIVSDYGESTGLHVTDDGIAFIGIGSLGITSCHVYDLNTGTDLGSMADWVYDTYGIIISDTGFIDYVTPDGKYLIGSMPIASAGGTTYVSWYIAPPLAK</sequence>
<dbReference type="EMBL" id="JRGF01000002">
    <property type="protein sequence ID" value="KHE42766.1"/>
    <property type="molecule type" value="Genomic_DNA"/>
</dbReference>
<accession>A0ABR4YM66</accession>
<protein>
    <recommendedName>
        <fullName evidence="1">BACON domain-containing protein</fullName>
    </recommendedName>
</protein>
<gene>
    <name evidence="2" type="ORF">LG35_01785</name>
</gene>
<dbReference type="InterPro" id="IPR024361">
    <property type="entry name" value="BACON"/>
</dbReference>
<name>A0ABR4YM66_9BACT</name>